<sequence length="176" mass="19388">MFKPRESVMMAGRTSSREAQLQPVREKPDESGLGTMKTENTEHSVGGVESMSLLVPDQKGYTALPNREVRANSAGSVANSDTEAPNMRYRDTVRMDKSAEMGISLVEYRQKMASAKLVGALVYMDMGRVNVEPSSVYGAAILMPQVARTAGWPRSMARPVLQSYFYLYVCMLIHGA</sequence>
<protein>
    <submittedName>
        <fullName evidence="2">Uncharacterized protein</fullName>
    </submittedName>
</protein>
<feature type="region of interest" description="Disordered" evidence="1">
    <location>
        <begin position="1"/>
        <end position="41"/>
    </location>
</feature>
<proteinExistence type="predicted"/>
<accession>A0A813CE78</accession>
<dbReference type="AlphaFoldDB" id="A0A813CE78"/>
<evidence type="ECO:0000256" key="1">
    <source>
        <dbReference type="SAM" id="MobiDB-lite"/>
    </source>
</evidence>
<gene>
    <name evidence="2" type="ORF">SNEC2469_LOCUS34038</name>
</gene>
<evidence type="ECO:0000313" key="3">
    <source>
        <dbReference type="Proteomes" id="UP000601435"/>
    </source>
</evidence>
<dbReference type="EMBL" id="CAJNJA010092364">
    <property type="protein sequence ID" value="CAE7940807.1"/>
    <property type="molecule type" value="Genomic_DNA"/>
</dbReference>
<feature type="non-terminal residue" evidence="2">
    <location>
        <position position="176"/>
    </location>
</feature>
<keyword evidence="3" id="KW-1185">Reference proteome</keyword>
<dbReference type="OrthoDB" id="412342at2759"/>
<organism evidence="2 3">
    <name type="scientific">Symbiodinium necroappetens</name>
    <dbReference type="NCBI Taxonomy" id="1628268"/>
    <lineage>
        <taxon>Eukaryota</taxon>
        <taxon>Sar</taxon>
        <taxon>Alveolata</taxon>
        <taxon>Dinophyceae</taxon>
        <taxon>Suessiales</taxon>
        <taxon>Symbiodiniaceae</taxon>
        <taxon>Symbiodinium</taxon>
    </lineage>
</organism>
<evidence type="ECO:0000313" key="2">
    <source>
        <dbReference type="EMBL" id="CAE7940807.1"/>
    </source>
</evidence>
<reference evidence="2" key="1">
    <citation type="submission" date="2021-02" db="EMBL/GenBank/DDBJ databases">
        <authorList>
            <person name="Dougan E. K."/>
            <person name="Rhodes N."/>
            <person name="Thang M."/>
            <person name="Chan C."/>
        </authorList>
    </citation>
    <scope>NUCLEOTIDE SEQUENCE</scope>
</reference>
<name>A0A813CE78_9DINO</name>
<dbReference type="Proteomes" id="UP000601435">
    <property type="component" value="Unassembled WGS sequence"/>
</dbReference>
<comment type="caution">
    <text evidence="2">The sequence shown here is derived from an EMBL/GenBank/DDBJ whole genome shotgun (WGS) entry which is preliminary data.</text>
</comment>